<evidence type="ECO:0000313" key="10">
    <source>
        <dbReference type="Proteomes" id="UP000234341"/>
    </source>
</evidence>
<dbReference type="PANTHER" id="PTHR23513:SF9">
    <property type="entry name" value="ENTEROBACTIN EXPORTER ENTS"/>
    <property type="match status" value="1"/>
</dbReference>
<keyword evidence="6 8" id="KW-0472">Membrane</keyword>
<dbReference type="InterPro" id="IPR010290">
    <property type="entry name" value="TM_effector"/>
</dbReference>
<comment type="subcellular location">
    <subcellularLocation>
        <location evidence="1">Cell membrane</location>
        <topology evidence="1">Multi-pass membrane protein</topology>
    </subcellularLocation>
</comment>
<evidence type="ECO:0000256" key="7">
    <source>
        <dbReference type="SAM" id="MobiDB-lite"/>
    </source>
</evidence>
<evidence type="ECO:0000256" key="5">
    <source>
        <dbReference type="ARBA" id="ARBA00022989"/>
    </source>
</evidence>
<dbReference type="Pfam" id="PF05977">
    <property type="entry name" value="MFS_3"/>
    <property type="match status" value="1"/>
</dbReference>
<evidence type="ECO:0000256" key="4">
    <source>
        <dbReference type="ARBA" id="ARBA00022692"/>
    </source>
</evidence>
<dbReference type="InterPro" id="IPR036259">
    <property type="entry name" value="MFS_trans_sf"/>
</dbReference>
<evidence type="ECO:0000256" key="3">
    <source>
        <dbReference type="ARBA" id="ARBA00022475"/>
    </source>
</evidence>
<feature type="transmembrane region" description="Helical" evidence="8">
    <location>
        <begin position="178"/>
        <end position="197"/>
    </location>
</feature>
<dbReference type="CDD" id="cd06173">
    <property type="entry name" value="MFS_MefA_like"/>
    <property type="match status" value="1"/>
</dbReference>
<feature type="region of interest" description="Disordered" evidence="7">
    <location>
        <begin position="409"/>
        <end position="431"/>
    </location>
</feature>
<feature type="transmembrane region" description="Helical" evidence="8">
    <location>
        <begin position="227"/>
        <end position="252"/>
    </location>
</feature>
<proteinExistence type="predicted"/>
<feature type="transmembrane region" description="Helical" evidence="8">
    <location>
        <begin position="25"/>
        <end position="47"/>
    </location>
</feature>
<dbReference type="OrthoDB" id="7283966at2"/>
<keyword evidence="4 8" id="KW-0812">Transmembrane</keyword>
<evidence type="ECO:0000256" key="6">
    <source>
        <dbReference type="ARBA" id="ARBA00023136"/>
    </source>
</evidence>
<reference evidence="9 10" key="1">
    <citation type="submission" date="2017-12" db="EMBL/GenBank/DDBJ databases">
        <title>Genome sequence of the active heterotrophic nitrifier-denitrifier, Cupriavidus pauculus UM1.</title>
        <authorList>
            <person name="Putonti C."/>
            <person name="Castignetti D."/>
        </authorList>
    </citation>
    <scope>NUCLEOTIDE SEQUENCE [LARGE SCALE GENOMIC DNA]</scope>
    <source>
        <strain evidence="9 10">UM1</strain>
    </source>
</reference>
<feature type="transmembrane region" description="Helical" evidence="8">
    <location>
        <begin position="53"/>
        <end position="73"/>
    </location>
</feature>
<dbReference type="Gene3D" id="1.20.1250.20">
    <property type="entry name" value="MFS general substrate transporter like domains"/>
    <property type="match status" value="1"/>
</dbReference>
<comment type="caution">
    <text evidence="9">The sequence shown here is derived from an EMBL/GenBank/DDBJ whole genome shotgun (WGS) entry which is preliminary data.</text>
</comment>
<dbReference type="GO" id="GO:0005886">
    <property type="term" value="C:plasma membrane"/>
    <property type="evidence" value="ECO:0007669"/>
    <property type="project" value="UniProtKB-SubCell"/>
</dbReference>
<dbReference type="EMBL" id="PJRP01000012">
    <property type="protein sequence ID" value="PLP98217.1"/>
    <property type="molecule type" value="Genomic_DNA"/>
</dbReference>
<keyword evidence="3" id="KW-1003">Cell membrane</keyword>
<sequence length="431" mass="45591">MSNAPALPADEPDTVFRDPAFRHFWFARLCTTIGYQIFTVAVGWQMYDLTRDPFMLGMVGLVQFLPSIVLLLMSGHVADRFDRRIIVRTCQMLEAVIAASMAVASFSGWVTSEHIFFFVAAIGGCRAFETPTLQALLPSVVTPRQLPRAVALASSAAQTAIIIGPALGGFAYVAGAGVVYTISAVLFAIAAVLVFTLKLRQAAQRLTAPVSIKTLFAGFAYIRGHQVLLGAVSLDLFAVLLGGATALLPIYARDILHTGPWGLGLLRSSPAIGALVTALWLARHPLNRRVGRVMFGAVAIFGVATMVFGVSKWLPLSMAALVVLGASDMISVVVRQTLVQLDTPDDMRGRVGAVNSVFIGASNQLGEFESGVTAALLGPVGAVLLGGAGTILVVAAWMKLFPMLTNRDRLHDHPTGPQASDGAGNKAAPAR</sequence>
<feature type="transmembrane region" description="Helical" evidence="8">
    <location>
        <begin position="264"/>
        <end position="282"/>
    </location>
</feature>
<name>A0A2N5C7P3_9BURK</name>
<keyword evidence="5 8" id="KW-1133">Transmembrane helix</keyword>
<dbReference type="Proteomes" id="UP000234341">
    <property type="component" value="Unassembled WGS sequence"/>
</dbReference>
<evidence type="ECO:0000256" key="8">
    <source>
        <dbReference type="SAM" id="Phobius"/>
    </source>
</evidence>
<dbReference type="AlphaFoldDB" id="A0A2N5C7P3"/>
<evidence type="ECO:0000256" key="2">
    <source>
        <dbReference type="ARBA" id="ARBA00022448"/>
    </source>
</evidence>
<feature type="transmembrane region" description="Helical" evidence="8">
    <location>
        <begin position="374"/>
        <end position="397"/>
    </location>
</feature>
<accession>A0A2N5C7P3</accession>
<evidence type="ECO:0000313" key="9">
    <source>
        <dbReference type="EMBL" id="PLP98217.1"/>
    </source>
</evidence>
<gene>
    <name evidence="9" type="ORF">CYJ10_22150</name>
</gene>
<keyword evidence="2" id="KW-0813">Transport</keyword>
<dbReference type="PANTHER" id="PTHR23513">
    <property type="entry name" value="INTEGRAL MEMBRANE EFFLUX PROTEIN-RELATED"/>
    <property type="match status" value="1"/>
</dbReference>
<dbReference type="RefSeq" id="WP_101683608.1">
    <property type="nucleotide sequence ID" value="NZ_PJRP01000012.1"/>
</dbReference>
<protein>
    <submittedName>
        <fullName evidence="9">MFS transporter</fullName>
    </submittedName>
</protein>
<dbReference type="SUPFAM" id="SSF103473">
    <property type="entry name" value="MFS general substrate transporter"/>
    <property type="match status" value="1"/>
</dbReference>
<evidence type="ECO:0000256" key="1">
    <source>
        <dbReference type="ARBA" id="ARBA00004651"/>
    </source>
</evidence>
<organism evidence="9 10">
    <name type="scientific">Cupriavidus pauculus</name>
    <dbReference type="NCBI Taxonomy" id="82633"/>
    <lineage>
        <taxon>Bacteria</taxon>
        <taxon>Pseudomonadati</taxon>
        <taxon>Pseudomonadota</taxon>
        <taxon>Betaproteobacteria</taxon>
        <taxon>Burkholderiales</taxon>
        <taxon>Burkholderiaceae</taxon>
        <taxon>Cupriavidus</taxon>
    </lineage>
</organism>
<feature type="transmembrane region" description="Helical" evidence="8">
    <location>
        <begin position="294"/>
        <end position="314"/>
    </location>
</feature>
<feature type="transmembrane region" description="Helical" evidence="8">
    <location>
        <begin position="149"/>
        <end position="172"/>
    </location>
</feature>